<accession>A0A0F9ENX7</accession>
<sequence length="116" mass="12998">MEEDYSDLFEKDFTITSPNRTVDMTITGKLVGIDPDIGITIVDKNDRDHYIYCLRSGLTLGPKGKGNKKFYADMFEVLVQGIRAGEIKREDVQDIELSHNFMLSGGKASPETCAFN</sequence>
<dbReference type="EMBL" id="LAZR01024249">
    <property type="protein sequence ID" value="KKL75783.1"/>
    <property type="molecule type" value="Genomic_DNA"/>
</dbReference>
<evidence type="ECO:0000313" key="1">
    <source>
        <dbReference type="EMBL" id="KKL75783.1"/>
    </source>
</evidence>
<organism evidence="1">
    <name type="scientific">marine sediment metagenome</name>
    <dbReference type="NCBI Taxonomy" id="412755"/>
    <lineage>
        <taxon>unclassified sequences</taxon>
        <taxon>metagenomes</taxon>
        <taxon>ecological metagenomes</taxon>
    </lineage>
</organism>
<reference evidence="1" key="1">
    <citation type="journal article" date="2015" name="Nature">
        <title>Complex archaea that bridge the gap between prokaryotes and eukaryotes.</title>
        <authorList>
            <person name="Spang A."/>
            <person name="Saw J.H."/>
            <person name="Jorgensen S.L."/>
            <person name="Zaremba-Niedzwiedzka K."/>
            <person name="Martijn J."/>
            <person name="Lind A.E."/>
            <person name="van Eijk R."/>
            <person name="Schleper C."/>
            <person name="Guy L."/>
            <person name="Ettema T.J."/>
        </authorList>
    </citation>
    <scope>NUCLEOTIDE SEQUENCE</scope>
</reference>
<protein>
    <submittedName>
        <fullName evidence="1">Uncharacterized protein</fullName>
    </submittedName>
</protein>
<dbReference type="AlphaFoldDB" id="A0A0F9ENX7"/>
<gene>
    <name evidence="1" type="ORF">LCGC14_2051380</name>
</gene>
<comment type="caution">
    <text evidence="1">The sequence shown here is derived from an EMBL/GenBank/DDBJ whole genome shotgun (WGS) entry which is preliminary data.</text>
</comment>
<name>A0A0F9ENX7_9ZZZZ</name>
<proteinExistence type="predicted"/>